<feature type="compositionally biased region" description="Basic and acidic residues" evidence="1">
    <location>
        <begin position="223"/>
        <end position="246"/>
    </location>
</feature>
<evidence type="ECO:0000313" key="3">
    <source>
        <dbReference type="Proteomes" id="UP000030651"/>
    </source>
</evidence>
<feature type="region of interest" description="Disordered" evidence="1">
    <location>
        <begin position="179"/>
        <end position="376"/>
    </location>
</feature>
<organism evidence="2 3">
    <name type="scientific">Pestalotiopsis fici (strain W106-1 / CGMCC3.15140)</name>
    <dbReference type="NCBI Taxonomy" id="1229662"/>
    <lineage>
        <taxon>Eukaryota</taxon>
        <taxon>Fungi</taxon>
        <taxon>Dikarya</taxon>
        <taxon>Ascomycota</taxon>
        <taxon>Pezizomycotina</taxon>
        <taxon>Sordariomycetes</taxon>
        <taxon>Xylariomycetidae</taxon>
        <taxon>Amphisphaeriales</taxon>
        <taxon>Sporocadaceae</taxon>
        <taxon>Pestalotiopsis</taxon>
    </lineage>
</organism>
<evidence type="ECO:0008006" key="4">
    <source>
        <dbReference type="Google" id="ProtNLM"/>
    </source>
</evidence>
<dbReference type="KEGG" id="pfy:PFICI_03873"/>
<feature type="compositionally biased region" description="Polar residues" evidence="1">
    <location>
        <begin position="75"/>
        <end position="86"/>
    </location>
</feature>
<feature type="region of interest" description="Disordered" evidence="1">
    <location>
        <begin position="444"/>
        <end position="468"/>
    </location>
</feature>
<name>W3XIF3_PESFW</name>
<dbReference type="EMBL" id="KI912110">
    <property type="protein sequence ID" value="ETS85848.1"/>
    <property type="molecule type" value="Genomic_DNA"/>
</dbReference>
<feature type="compositionally biased region" description="Polar residues" evidence="1">
    <location>
        <begin position="357"/>
        <end position="375"/>
    </location>
</feature>
<feature type="compositionally biased region" description="Polar residues" evidence="1">
    <location>
        <begin position="298"/>
        <end position="343"/>
    </location>
</feature>
<keyword evidence="3" id="KW-1185">Reference proteome</keyword>
<feature type="compositionally biased region" description="Polar residues" evidence="1">
    <location>
        <begin position="179"/>
        <end position="188"/>
    </location>
</feature>
<feature type="compositionally biased region" description="Polar residues" evidence="1">
    <location>
        <begin position="392"/>
        <end position="410"/>
    </location>
</feature>
<feature type="region of interest" description="Disordered" evidence="1">
    <location>
        <begin position="137"/>
        <end position="157"/>
    </location>
</feature>
<dbReference type="OrthoDB" id="5204833at2759"/>
<feature type="region of interest" description="Disordered" evidence="1">
    <location>
        <begin position="564"/>
        <end position="708"/>
    </location>
</feature>
<dbReference type="OMA" id="GHASAWR"/>
<reference evidence="3" key="1">
    <citation type="journal article" date="2015" name="BMC Genomics">
        <title>Genomic and transcriptomic analysis of the endophytic fungus Pestalotiopsis fici reveals its lifestyle and high potential for synthesis of natural products.</title>
        <authorList>
            <person name="Wang X."/>
            <person name="Zhang X."/>
            <person name="Liu L."/>
            <person name="Xiang M."/>
            <person name="Wang W."/>
            <person name="Sun X."/>
            <person name="Che Y."/>
            <person name="Guo L."/>
            <person name="Liu G."/>
            <person name="Guo L."/>
            <person name="Wang C."/>
            <person name="Yin W.B."/>
            <person name="Stadler M."/>
            <person name="Zhang X."/>
            <person name="Liu X."/>
        </authorList>
    </citation>
    <scope>NUCLEOTIDE SEQUENCE [LARGE SCALE GENOMIC DNA]</scope>
    <source>
        <strain evidence="3">W106-1 / CGMCC3.15140</strain>
    </source>
</reference>
<feature type="compositionally biased region" description="Basic and acidic residues" evidence="1">
    <location>
        <begin position="137"/>
        <end position="151"/>
    </location>
</feature>
<feature type="compositionally biased region" description="Polar residues" evidence="1">
    <location>
        <begin position="665"/>
        <end position="688"/>
    </location>
</feature>
<dbReference type="HOGENOM" id="CLU_015328_0_0_1"/>
<gene>
    <name evidence="2" type="ORF">PFICI_03873</name>
</gene>
<feature type="compositionally biased region" description="Polar residues" evidence="1">
    <location>
        <begin position="266"/>
        <end position="290"/>
    </location>
</feature>
<feature type="region of interest" description="Disordered" evidence="1">
    <location>
        <begin position="1"/>
        <end position="110"/>
    </location>
</feature>
<dbReference type="STRING" id="1229662.W3XIF3"/>
<feature type="compositionally biased region" description="Polar residues" evidence="1">
    <location>
        <begin position="444"/>
        <end position="455"/>
    </location>
</feature>
<proteinExistence type="predicted"/>
<dbReference type="InParanoid" id="W3XIF3"/>
<dbReference type="eggNOG" id="ENOG502T00Q">
    <property type="taxonomic scope" value="Eukaryota"/>
</dbReference>
<dbReference type="AlphaFoldDB" id="W3XIF3"/>
<dbReference type="RefSeq" id="XP_007830645.1">
    <property type="nucleotide sequence ID" value="XM_007832454.1"/>
</dbReference>
<dbReference type="GeneID" id="19268886"/>
<accession>W3XIF3</accession>
<feature type="region of interest" description="Disordered" evidence="1">
    <location>
        <begin position="392"/>
        <end position="422"/>
    </location>
</feature>
<feature type="compositionally biased region" description="Polar residues" evidence="1">
    <location>
        <begin position="202"/>
        <end position="214"/>
    </location>
</feature>
<sequence>MEGDEEPTAQQPQSLDAIMSSPMPPKPTTPRSVAPMKPAMSEMHPSRVHQTMAPPSSGLKFGFVDINANARTREQPSGITQTTPSKTPRAPSTDFTFRVASPTSGELGLGPEAQRMMDELREQAAVHKARIIAERQQEKLEKEQASQDARKIASAKGKMGRFSDVHLKEFKKMDSIATPGTHTVTKAFNFTPLKSGMKRSQSKANLDEPASTSRKAPATTLDSKSHQKPKDRPEIPAKRVKQRVEDDASSARPVSRDGSNIPRPKSSGSDSIRSGIPRSQTMTNIMTPTKASAAKGSLNKTPSATLAKSSTKPDLTASAQPSNRSKLGSLIRSPTRSDLSSLLKSPGKTGIDGSLKKSATTNSLGTSTSIPSLVQTPGRFDRVKSILKRQISVSKSRTQLPHFGSSTTQPPKTPGKSQKDVLAVPMTTPGQKFGKHVEFTPDTKQATLTQNSPSPMKSGIPRSRSFKKIPAPNFQSLSAAVSVKSPADEVTYPDLSAYQEKPEEDIKVTVDSEDSSVLPNGVPGTFTFRSDHTIRFHSASPNGFGGAAGQASLRQVRASVGPGISMPGAYPTINEPASPNKENKDPGVISGIAHGMSNKKRHRAVWDDEEVKTGISHGLSNKKRGRADSDDEQEQDEGAHRGAKKLRKNPTAAEGQALVAPRLTGTPSPKKTLQPQQRFASTSGTPSPQKKGISMSRLNMLARPKIRK</sequence>
<evidence type="ECO:0000313" key="2">
    <source>
        <dbReference type="EMBL" id="ETS85848.1"/>
    </source>
</evidence>
<dbReference type="Proteomes" id="UP000030651">
    <property type="component" value="Unassembled WGS sequence"/>
</dbReference>
<evidence type="ECO:0000256" key="1">
    <source>
        <dbReference type="SAM" id="MobiDB-lite"/>
    </source>
</evidence>
<protein>
    <recommendedName>
        <fullName evidence="4">Erythromycin esterase</fullName>
    </recommendedName>
</protein>